<reference evidence="3" key="1">
    <citation type="journal article" date="2019" name="Gigascience">
        <title>De novo genome assembly of the endangered Acer yangbiense, a plant species with extremely small populations endemic to Yunnan Province, China.</title>
        <authorList>
            <person name="Yang J."/>
            <person name="Wariss H.M."/>
            <person name="Tao L."/>
            <person name="Zhang R."/>
            <person name="Yun Q."/>
            <person name="Hollingsworth P."/>
            <person name="Dao Z."/>
            <person name="Luo G."/>
            <person name="Guo H."/>
            <person name="Ma Y."/>
            <person name="Sun W."/>
        </authorList>
    </citation>
    <scope>NUCLEOTIDE SEQUENCE [LARGE SCALE GENOMIC DNA]</scope>
    <source>
        <strain evidence="3">cv. br00</strain>
    </source>
</reference>
<evidence type="ECO:0000313" key="2">
    <source>
        <dbReference type="EMBL" id="KAB5527036.1"/>
    </source>
</evidence>
<dbReference type="EMBL" id="VDCV01000014">
    <property type="protein sequence ID" value="KAB5527036.1"/>
    <property type="molecule type" value="Genomic_DNA"/>
</dbReference>
<proteinExistence type="predicted"/>
<evidence type="ECO:0000313" key="3">
    <source>
        <dbReference type="Proteomes" id="UP000326939"/>
    </source>
</evidence>
<name>A0A5N5K7Y8_9ROSI</name>
<sequence>MGSFYNSCSSTNFKEINHFSTEHRPKLLKDFLIDDDSNPCSSSGFRSFPGKPFDSTMKTLIEIDLSNPKSIANSSNNIASYKLLGSHSKAAASTTISAFQAMINAVKSIHFTAVKSPSILPRSLSRKLSKKKSQNKENEVKITVTIKDIIRWRSFRDTVEDKYLPPDSPSSPHHCTTTTTGSTSTTPRSGSSWCDSDFTSDYLPSWNGNFDECGENEKEVGKKISPGVGEDSTVATTEAITNTKVGPEEDEEEQLHSPVSATEFESEEDEDSSSSFEQSLATVERTREKIMEKIRRFESLTKLDPVNLDNWMSIDENISSREDDDNNEDDNNDDLEGIRETNMNFEEEIHEVEEKAWKLLSHVKETGLECCSNNMNLLFDFFRDGLGASTCESTEQRIDVGLLNKAKAWMNGEDSLWAGWELEHMDREVCVRDMDREGRWGKFEDEQNELASGIQNEVLDLLVDELLLDLISRQ</sequence>
<accession>A0A5N5K7Y8</accession>
<organism evidence="2 3">
    <name type="scientific">Salix brachista</name>
    <dbReference type="NCBI Taxonomy" id="2182728"/>
    <lineage>
        <taxon>Eukaryota</taxon>
        <taxon>Viridiplantae</taxon>
        <taxon>Streptophyta</taxon>
        <taxon>Embryophyta</taxon>
        <taxon>Tracheophyta</taxon>
        <taxon>Spermatophyta</taxon>
        <taxon>Magnoliopsida</taxon>
        <taxon>eudicotyledons</taxon>
        <taxon>Gunneridae</taxon>
        <taxon>Pentapetalae</taxon>
        <taxon>rosids</taxon>
        <taxon>fabids</taxon>
        <taxon>Malpighiales</taxon>
        <taxon>Salicaceae</taxon>
        <taxon>Saliceae</taxon>
        <taxon>Salix</taxon>
    </lineage>
</organism>
<evidence type="ECO:0008006" key="4">
    <source>
        <dbReference type="Google" id="ProtNLM"/>
    </source>
</evidence>
<comment type="caution">
    <text evidence="2">The sequence shown here is derived from an EMBL/GenBank/DDBJ whole genome shotgun (WGS) entry which is preliminary data.</text>
</comment>
<feature type="region of interest" description="Disordered" evidence="1">
    <location>
        <begin position="163"/>
        <end position="193"/>
    </location>
</feature>
<feature type="region of interest" description="Disordered" evidence="1">
    <location>
        <begin position="213"/>
        <end position="283"/>
    </location>
</feature>
<dbReference type="Proteomes" id="UP000326939">
    <property type="component" value="Chromosome 14"/>
</dbReference>
<dbReference type="PANTHER" id="PTHR33623">
    <property type="entry name" value="OS04G0572500 PROTEIN"/>
    <property type="match status" value="1"/>
</dbReference>
<evidence type="ECO:0000256" key="1">
    <source>
        <dbReference type="SAM" id="MobiDB-lite"/>
    </source>
</evidence>
<protein>
    <recommendedName>
        <fullName evidence="4">DUF4378 domain-containing protein</fullName>
    </recommendedName>
</protein>
<keyword evidence="3" id="KW-1185">Reference proteome</keyword>
<feature type="compositionally biased region" description="Polar residues" evidence="1">
    <location>
        <begin position="233"/>
        <end position="244"/>
    </location>
</feature>
<dbReference type="PANTHER" id="PTHR33623:SF17">
    <property type="entry name" value="DUF4378 DOMAIN-CONTAINING PROTEIN"/>
    <property type="match status" value="1"/>
</dbReference>
<gene>
    <name evidence="2" type="ORF">DKX38_020883</name>
</gene>
<feature type="compositionally biased region" description="Low complexity" evidence="1">
    <location>
        <begin position="170"/>
        <end position="192"/>
    </location>
</feature>
<dbReference type="AlphaFoldDB" id="A0A5N5K7Y8"/>